<keyword evidence="2" id="KW-0012">Acyltransferase</keyword>
<proteinExistence type="predicted"/>
<dbReference type="InterPro" id="IPR016181">
    <property type="entry name" value="Acyl_CoA_acyltransferase"/>
</dbReference>
<dbReference type="InterPro" id="IPR050832">
    <property type="entry name" value="Bact_Acetyltransf"/>
</dbReference>
<dbReference type="PROSITE" id="PS51186">
    <property type="entry name" value="GNAT"/>
    <property type="match status" value="1"/>
</dbReference>
<evidence type="ECO:0000313" key="5">
    <source>
        <dbReference type="Proteomes" id="UP000609651"/>
    </source>
</evidence>
<dbReference type="Gene3D" id="3.40.630.30">
    <property type="match status" value="1"/>
</dbReference>
<reference evidence="4 5" key="1">
    <citation type="journal article" date="2020" name="Syst. Appl. Microbiol.">
        <title>Alienimonas chondri sp. nov., a novel planctomycete isolated from the biofilm of the red alga Chondrus crispus.</title>
        <authorList>
            <person name="Vitorino I."/>
            <person name="Albuquerque L."/>
            <person name="Wiegand S."/>
            <person name="Kallscheuer N."/>
            <person name="da Costa M.S."/>
            <person name="Lobo-da-Cunha A."/>
            <person name="Jogler C."/>
            <person name="Lage O.M."/>
        </authorList>
    </citation>
    <scope>NUCLEOTIDE SEQUENCE [LARGE SCALE GENOMIC DNA]</scope>
    <source>
        <strain evidence="4 5">LzC2</strain>
    </source>
</reference>
<name>A0ABX1VG05_9PLAN</name>
<dbReference type="Pfam" id="PF00583">
    <property type="entry name" value="Acetyltransf_1"/>
    <property type="match status" value="1"/>
</dbReference>
<feature type="domain" description="N-acetyltransferase" evidence="3">
    <location>
        <begin position="1"/>
        <end position="166"/>
    </location>
</feature>
<dbReference type="InterPro" id="IPR000182">
    <property type="entry name" value="GNAT_dom"/>
</dbReference>
<evidence type="ECO:0000259" key="3">
    <source>
        <dbReference type="PROSITE" id="PS51186"/>
    </source>
</evidence>
<evidence type="ECO:0000256" key="2">
    <source>
        <dbReference type="ARBA" id="ARBA00023315"/>
    </source>
</evidence>
<dbReference type="CDD" id="cd04301">
    <property type="entry name" value="NAT_SF"/>
    <property type="match status" value="1"/>
</dbReference>
<accession>A0ABX1VG05</accession>
<dbReference type="SUPFAM" id="SSF55729">
    <property type="entry name" value="Acyl-CoA N-acyltransferases (Nat)"/>
    <property type="match status" value="1"/>
</dbReference>
<keyword evidence="1" id="KW-0808">Transferase</keyword>
<evidence type="ECO:0000313" key="4">
    <source>
        <dbReference type="EMBL" id="NNJ26767.1"/>
    </source>
</evidence>
<comment type="caution">
    <text evidence="4">The sequence shown here is derived from an EMBL/GenBank/DDBJ whole genome shotgun (WGS) entry which is preliminary data.</text>
</comment>
<protein>
    <recommendedName>
        <fullName evidence="3">N-acetyltransferase domain-containing protein</fullName>
    </recommendedName>
</protein>
<dbReference type="Proteomes" id="UP000609651">
    <property type="component" value="Unassembled WGS sequence"/>
</dbReference>
<keyword evidence="5" id="KW-1185">Reference proteome</keyword>
<dbReference type="PANTHER" id="PTHR43877">
    <property type="entry name" value="AMINOALKYLPHOSPHONATE N-ACETYLTRANSFERASE-RELATED-RELATED"/>
    <property type="match status" value="1"/>
</dbReference>
<organism evidence="4 5">
    <name type="scientific">Alienimonas chondri</name>
    <dbReference type="NCBI Taxonomy" id="2681879"/>
    <lineage>
        <taxon>Bacteria</taxon>
        <taxon>Pseudomonadati</taxon>
        <taxon>Planctomycetota</taxon>
        <taxon>Planctomycetia</taxon>
        <taxon>Planctomycetales</taxon>
        <taxon>Planctomycetaceae</taxon>
        <taxon>Alienimonas</taxon>
    </lineage>
</organism>
<dbReference type="EMBL" id="WTPX01000097">
    <property type="protein sequence ID" value="NNJ26767.1"/>
    <property type="molecule type" value="Genomic_DNA"/>
</dbReference>
<gene>
    <name evidence="4" type="ORF">LzC2_28580</name>
</gene>
<sequence>MQALTVDVFDHLVLAQQHFDARCLTVAVEGSEPGGAEPSRGSRVLGFSLASLAPSPPGASGDPQTAERTGVIDAVLVHPDVRGRGTGRRLMEAAIKSLQTRGATRIVAGGGPGESPFLVGLYGGCEPAGFLDSDPAAQPLMEACGFQPRDRTAILHRATDVRDRAGFQVLAARRHAALRTAPPAQTDRWWGTRYGRLDTLRFELAPRNAAASDPATAGVTLVGLDLYGPSWNRRAVGLRDLTPGPGGGPHHLHALILETTRRLREEAVDLLEIHADAEDESTLAMLSRIGFAPVDHGTRFVRDEAGTSPS</sequence>
<evidence type="ECO:0000256" key="1">
    <source>
        <dbReference type="ARBA" id="ARBA00022679"/>
    </source>
</evidence>